<evidence type="ECO:0000256" key="5">
    <source>
        <dbReference type="PIRNR" id="PIRNR005426"/>
    </source>
</evidence>
<dbReference type="InterPro" id="IPR029479">
    <property type="entry name" value="Nitroreductase"/>
</dbReference>
<evidence type="ECO:0000256" key="1">
    <source>
        <dbReference type="ARBA" id="ARBA00008366"/>
    </source>
</evidence>
<reference evidence="7 8" key="1">
    <citation type="submission" date="2016-10" db="EMBL/GenBank/DDBJ databases">
        <authorList>
            <person name="de Groot N.N."/>
        </authorList>
    </citation>
    <scope>NUCLEOTIDE SEQUENCE [LARGE SCALE GENOMIC DNA]</scope>
    <source>
        <strain evidence="7 8">DSM 44892</strain>
    </source>
</reference>
<keyword evidence="4 5" id="KW-0560">Oxidoreductase</keyword>
<dbReference type="Gene3D" id="3.40.109.10">
    <property type="entry name" value="NADH Oxidase"/>
    <property type="match status" value="1"/>
</dbReference>
<dbReference type="EMBL" id="FNDN01000015">
    <property type="protein sequence ID" value="SDJ05931.1"/>
    <property type="molecule type" value="Genomic_DNA"/>
</dbReference>
<dbReference type="PANTHER" id="PTHR43425:SF2">
    <property type="entry name" value="OXYGEN-INSENSITIVE NADPH NITROREDUCTASE"/>
    <property type="match status" value="1"/>
</dbReference>
<evidence type="ECO:0000259" key="6">
    <source>
        <dbReference type="Pfam" id="PF00881"/>
    </source>
</evidence>
<dbReference type="PIRSF" id="PIRSF005426">
    <property type="entry name" value="Frp"/>
    <property type="match status" value="1"/>
</dbReference>
<dbReference type="InterPro" id="IPR016446">
    <property type="entry name" value="Flavin_OxRdtase_Frp"/>
</dbReference>
<dbReference type="Proteomes" id="UP000183263">
    <property type="component" value="Unassembled WGS sequence"/>
</dbReference>
<evidence type="ECO:0000313" key="8">
    <source>
        <dbReference type="Proteomes" id="UP000183263"/>
    </source>
</evidence>
<evidence type="ECO:0000256" key="4">
    <source>
        <dbReference type="ARBA" id="ARBA00023002"/>
    </source>
</evidence>
<protein>
    <submittedName>
        <fullName evidence="7">Nitroreductase</fullName>
    </submittedName>
</protein>
<sequence length="287" mass="30650">MTAVHDTAASTPAPTTSAADLLAERYGAAHAAELSGPEPGEVLRHQLAHRSVRAFRSEPVSEDAVTAIVAAAQSAPSSSNLQTWSVVVVRDREHKSRLATLAGDQEFIREAPVFLVWLVDFARLDQLAGQHGHGLDGADYVESAVQGFVDVGLAAQNGSLAAESLGLGTVFVGAIRNNPEQVADELGLPPRVVAAFGLAVGHPDPERPARIKPRLPQDAVAHPERYRSDTQLPAIGEYETTIGAFYESEGLAHSWKERVLARLGTVAGLKGRDRARESLRNLGFPLR</sequence>
<keyword evidence="8" id="KW-1185">Reference proteome</keyword>
<dbReference type="InterPro" id="IPR000415">
    <property type="entry name" value="Nitroreductase-like"/>
</dbReference>
<keyword evidence="2 5" id="KW-0285">Flavoprotein</keyword>
<proteinExistence type="inferred from homology"/>
<dbReference type="Pfam" id="PF00881">
    <property type="entry name" value="Nitroreductase"/>
    <property type="match status" value="2"/>
</dbReference>
<dbReference type="GO" id="GO:0016491">
    <property type="term" value="F:oxidoreductase activity"/>
    <property type="evidence" value="ECO:0007669"/>
    <property type="project" value="UniProtKB-UniRule"/>
</dbReference>
<keyword evidence="5" id="KW-0521">NADP</keyword>
<organism evidence="7 8">
    <name type="scientific">Rhodococcus triatomae</name>
    <dbReference type="NCBI Taxonomy" id="300028"/>
    <lineage>
        <taxon>Bacteria</taxon>
        <taxon>Bacillati</taxon>
        <taxon>Actinomycetota</taxon>
        <taxon>Actinomycetes</taxon>
        <taxon>Mycobacteriales</taxon>
        <taxon>Nocardiaceae</taxon>
        <taxon>Rhodococcus</taxon>
    </lineage>
</organism>
<keyword evidence="3 5" id="KW-0288">FMN</keyword>
<comment type="similarity">
    <text evidence="1 5">Belongs to the flavin oxidoreductase frp family.</text>
</comment>
<evidence type="ECO:0000256" key="3">
    <source>
        <dbReference type="ARBA" id="ARBA00022643"/>
    </source>
</evidence>
<feature type="domain" description="Nitroreductase" evidence="6">
    <location>
        <begin position="103"/>
        <end position="198"/>
    </location>
</feature>
<dbReference type="PANTHER" id="PTHR43425">
    <property type="entry name" value="OXYGEN-INSENSITIVE NADPH NITROREDUCTASE"/>
    <property type="match status" value="1"/>
</dbReference>
<dbReference type="CDD" id="cd02146">
    <property type="entry name" value="NfsA-like"/>
    <property type="match status" value="1"/>
</dbReference>
<evidence type="ECO:0000256" key="2">
    <source>
        <dbReference type="ARBA" id="ARBA00022630"/>
    </source>
</evidence>
<evidence type="ECO:0000313" key="7">
    <source>
        <dbReference type="EMBL" id="SDJ05931.1"/>
    </source>
</evidence>
<dbReference type="OrthoDB" id="3181400at2"/>
<dbReference type="SUPFAM" id="SSF55469">
    <property type="entry name" value="FMN-dependent nitroreductase-like"/>
    <property type="match status" value="1"/>
</dbReference>
<gene>
    <name evidence="7" type="ORF">SAMN05444695_11585</name>
</gene>
<accession>A0A1G8QMW2</accession>
<dbReference type="AlphaFoldDB" id="A0A1G8QMW2"/>
<feature type="domain" description="Nitroreductase" evidence="6">
    <location>
        <begin position="49"/>
        <end position="102"/>
    </location>
</feature>
<name>A0A1G8QMW2_9NOCA</name>
<dbReference type="RefSeq" id="WP_072738782.1">
    <property type="nucleotide sequence ID" value="NZ_CP048813.1"/>
</dbReference>